<sequence>MNLQAILMSKEDDDQTLLKALKDGALLVLKHPLTGDRLRLLRQHVIRKRIQNLNNPSVIDKFHRVENLGNPNVTYNFSHVPNISNVNVANAFPWVMKKEPTMYDGDAIACKSVFSKRKSRMHLVWTPELHEKFMDAISQLGEGRCIPKLIHEQMGVPGITRAQVSSHLQGPSK</sequence>
<accession>A0AA35ZVZ0</accession>
<protein>
    <recommendedName>
        <fullName evidence="4">Myb-like domain-containing protein</fullName>
    </recommendedName>
</protein>
<dbReference type="GO" id="GO:0003677">
    <property type="term" value="F:DNA binding"/>
    <property type="evidence" value="ECO:0007669"/>
    <property type="project" value="InterPro"/>
</dbReference>
<organism evidence="5 6">
    <name type="scientific">Lactuca saligna</name>
    <name type="common">Willowleaf lettuce</name>
    <dbReference type="NCBI Taxonomy" id="75948"/>
    <lineage>
        <taxon>Eukaryota</taxon>
        <taxon>Viridiplantae</taxon>
        <taxon>Streptophyta</taxon>
        <taxon>Embryophyta</taxon>
        <taxon>Tracheophyta</taxon>
        <taxon>Spermatophyta</taxon>
        <taxon>Magnoliopsida</taxon>
        <taxon>eudicotyledons</taxon>
        <taxon>Gunneridae</taxon>
        <taxon>Pentapetalae</taxon>
        <taxon>asterids</taxon>
        <taxon>campanulids</taxon>
        <taxon>Asterales</taxon>
        <taxon>Asteraceae</taxon>
        <taxon>Cichorioideae</taxon>
        <taxon>Cichorieae</taxon>
        <taxon>Lactucinae</taxon>
        <taxon>Lactuca</taxon>
    </lineage>
</organism>
<dbReference type="Pfam" id="PF00249">
    <property type="entry name" value="Myb_DNA-binding"/>
    <property type="match status" value="1"/>
</dbReference>
<keyword evidence="3" id="KW-0539">Nucleus</keyword>
<dbReference type="InterPro" id="IPR044841">
    <property type="entry name" value="LUX/BOA-like"/>
</dbReference>
<evidence type="ECO:0000256" key="1">
    <source>
        <dbReference type="ARBA" id="ARBA00023015"/>
    </source>
</evidence>
<dbReference type="PANTHER" id="PTHR31442">
    <property type="entry name" value="HOMEODOMAIN-LIKE SUPERFAMILY PROTEIN-RELATED"/>
    <property type="match status" value="1"/>
</dbReference>
<dbReference type="GO" id="GO:0005634">
    <property type="term" value="C:nucleus"/>
    <property type="evidence" value="ECO:0007669"/>
    <property type="project" value="TreeGrafter"/>
</dbReference>
<evidence type="ECO:0000256" key="2">
    <source>
        <dbReference type="ARBA" id="ARBA00023163"/>
    </source>
</evidence>
<keyword evidence="6" id="KW-1185">Reference proteome</keyword>
<dbReference type="InterPro" id="IPR001005">
    <property type="entry name" value="SANT/Myb"/>
</dbReference>
<keyword evidence="2" id="KW-0804">Transcription</keyword>
<dbReference type="PANTHER" id="PTHR31442:SF32">
    <property type="entry name" value="TWO-COMPONENT RESPONSE REGULATOR ORR21-LIKE"/>
    <property type="match status" value="1"/>
</dbReference>
<dbReference type="GO" id="GO:0003700">
    <property type="term" value="F:DNA-binding transcription factor activity"/>
    <property type="evidence" value="ECO:0007669"/>
    <property type="project" value="InterPro"/>
</dbReference>
<feature type="domain" description="Myb-like" evidence="4">
    <location>
        <begin position="124"/>
        <end position="169"/>
    </location>
</feature>
<dbReference type="EMBL" id="OX465084">
    <property type="protein sequence ID" value="CAI9299865.1"/>
    <property type="molecule type" value="Genomic_DNA"/>
</dbReference>
<dbReference type="NCBIfam" id="TIGR01557">
    <property type="entry name" value="myb_SHAQKYF"/>
    <property type="match status" value="1"/>
</dbReference>
<keyword evidence="1" id="KW-0805">Transcription regulation</keyword>
<reference evidence="5" key="1">
    <citation type="submission" date="2023-04" db="EMBL/GenBank/DDBJ databases">
        <authorList>
            <person name="Vijverberg K."/>
            <person name="Xiong W."/>
            <person name="Schranz E."/>
        </authorList>
    </citation>
    <scope>NUCLEOTIDE SEQUENCE</scope>
</reference>
<dbReference type="SUPFAM" id="SSF46689">
    <property type="entry name" value="Homeodomain-like"/>
    <property type="match status" value="1"/>
</dbReference>
<dbReference type="Proteomes" id="UP001177003">
    <property type="component" value="Chromosome 8"/>
</dbReference>
<evidence type="ECO:0000313" key="6">
    <source>
        <dbReference type="Proteomes" id="UP001177003"/>
    </source>
</evidence>
<proteinExistence type="predicted"/>
<gene>
    <name evidence="5" type="ORF">LSALG_LOCUS38550</name>
</gene>
<evidence type="ECO:0000259" key="4">
    <source>
        <dbReference type="Pfam" id="PF00249"/>
    </source>
</evidence>
<dbReference type="InterPro" id="IPR009057">
    <property type="entry name" value="Homeodomain-like_sf"/>
</dbReference>
<dbReference type="AlphaFoldDB" id="A0AA35ZVZ0"/>
<dbReference type="InterPro" id="IPR006447">
    <property type="entry name" value="Myb_dom_plants"/>
</dbReference>
<dbReference type="Gene3D" id="1.10.10.60">
    <property type="entry name" value="Homeodomain-like"/>
    <property type="match status" value="1"/>
</dbReference>
<evidence type="ECO:0000256" key="3">
    <source>
        <dbReference type="ARBA" id="ARBA00023242"/>
    </source>
</evidence>
<name>A0AA35ZVZ0_LACSI</name>
<evidence type="ECO:0000313" key="5">
    <source>
        <dbReference type="EMBL" id="CAI9299865.1"/>
    </source>
</evidence>